<keyword evidence="1" id="KW-0812">Transmembrane</keyword>
<dbReference type="Gene3D" id="2.130.10.10">
    <property type="entry name" value="YVTN repeat-like/Quinoprotein amine dehydrogenase"/>
    <property type="match status" value="1"/>
</dbReference>
<evidence type="ECO:0000313" key="4">
    <source>
        <dbReference type="Proteomes" id="UP000663887"/>
    </source>
</evidence>
<dbReference type="InterPro" id="IPR001627">
    <property type="entry name" value="Semap_dom"/>
</dbReference>
<accession>A0A816NXG4</accession>
<dbReference type="SMART" id="SM00630">
    <property type="entry name" value="Sema"/>
    <property type="match status" value="1"/>
</dbReference>
<evidence type="ECO:0000313" key="3">
    <source>
        <dbReference type="EMBL" id="CAF2041624.1"/>
    </source>
</evidence>
<name>A0A816NXG4_9BILA</name>
<sequence length="656" mass="75197">MNLDGQRTNRVLVISSLVFTLNIIFSIPCNGWHQTLTFTQKLTYETISASQMSVAISEMKFFTWYNSYAIYGARETLLLLKPVLNTSSIEVFLYNWSIDAGTMEECRQEWNSKEKCYNDVVHVRILPNRKIMDVYCTYAHRPMVRSFDLRSMSFIDEHTLMRDPHPPMDSERSYVMLTFNKSLVTAGYQGDYIPTIRATQGKTLLYALRQNSHFVGGFKYDGKAVFGVIETSERTDTNRVSRLVMACANRTEIIRKATLNCSTNIFEQSRSFVFHILTALIDPIRTANGSVLLFATFTTNNSSITASAVCLFMLDKQFYDVFTGPSIKNSRTSELNELIFNCSQSIPSTIDRDMVESDRQFLPYLSSPLLIETMSNHIFTAISVIQYKSDLYCLIIGTSNGRLFTAFTDVTFKMNIFEELTYSMNMSYSIKSITYKKVSNNSYAIFVTNQVGYSIIKLTVCQDNDAKLCFECWMHDCSIRKTSSTERQCSHEDHFRSNANNHTDMLTLEIDSSLNNQTLDEKSKMKLLFYIVTPLSSVVFVLSILIIVLLTKSNHKLKKGQFFPTACRKTRDSSSAHVFPHTYTNNVMYRTNQQFVSERKNHQHVFPIKSDLCIRRISSTPVYSTVSSQSLPSLLCDVPLDKLQDLSVHRLYKTYV</sequence>
<feature type="domain" description="Sema" evidence="2">
    <location>
        <begin position="65"/>
        <end position="432"/>
    </location>
</feature>
<dbReference type="GO" id="GO:0045499">
    <property type="term" value="F:chemorepellent activity"/>
    <property type="evidence" value="ECO:0007669"/>
    <property type="project" value="TreeGrafter"/>
</dbReference>
<dbReference type="InterPro" id="IPR015943">
    <property type="entry name" value="WD40/YVTN_repeat-like_dom_sf"/>
</dbReference>
<dbReference type="EMBL" id="CAJNRG010001935">
    <property type="protein sequence ID" value="CAF2041624.1"/>
    <property type="molecule type" value="Genomic_DNA"/>
</dbReference>
<dbReference type="InterPro" id="IPR027231">
    <property type="entry name" value="Semaphorin"/>
</dbReference>
<dbReference type="SUPFAM" id="SSF101912">
    <property type="entry name" value="Sema domain"/>
    <property type="match status" value="1"/>
</dbReference>
<evidence type="ECO:0000256" key="1">
    <source>
        <dbReference type="SAM" id="Phobius"/>
    </source>
</evidence>
<dbReference type="AlphaFoldDB" id="A0A816NXG4"/>
<dbReference type="GO" id="GO:0030215">
    <property type="term" value="F:semaphorin receptor binding"/>
    <property type="evidence" value="ECO:0007669"/>
    <property type="project" value="InterPro"/>
</dbReference>
<dbReference type="GO" id="GO:0005886">
    <property type="term" value="C:plasma membrane"/>
    <property type="evidence" value="ECO:0007669"/>
    <property type="project" value="TreeGrafter"/>
</dbReference>
<dbReference type="InterPro" id="IPR036352">
    <property type="entry name" value="Semap_dom_sf"/>
</dbReference>
<gene>
    <name evidence="3" type="ORF">XDN619_LOCUS6811</name>
</gene>
<dbReference type="GO" id="GO:0030335">
    <property type="term" value="P:positive regulation of cell migration"/>
    <property type="evidence" value="ECO:0007669"/>
    <property type="project" value="TreeGrafter"/>
</dbReference>
<protein>
    <recommendedName>
        <fullName evidence="2">Sema domain-containing protein</fullName>
    </recommendedName>
</protein>
<dbReference type="GO" id="GO:0007411">
    <property type="term" value="P:axon guidance"/>
    <property type="evidence" value="ECO:0007669"/>
    <property type="project" value="TreeGrafter"/>
</dbReference>
<dbReference type="PANTHER" id="PTHR11036:SF127">
    <property type="entry name" value="SEMAPHORIN-1A"/>
    <property type="match status" value="1"/>
</dbReference>
<dbReference type="GO" id="GO:0071526">
    <property type="term" value="P:semaphorin-plexin signaling pathway"/>
    <property type="evidence" value="ECO:0007669"/>
    <property type="project" value="TreeGrafter"/>
</dbReference>
<keyword evidence="1" id="KW-1133">Transmembrane helix</keyword>
<organism evidence="3 4">
    <name type="scientific">Rotaria magnacalcarata</name>
    <dbReference type="NCBI Taxonomy" id="392030"/>
    <lineage>
        <taxon>Eukaryota</taxon>
        <taxon>Metazoa</taxon>
        <taxon>Spiralia</taxon>
        <taxon>Gnathifera</taxon>
        <taxon>Rotifera</taxon>
        <taxon>Eurotatoria</taxon>
        <taxon>Bdelloidea</taxon>
        <taxon>Philodinida</taxon>
        <taxon>Philodinidae</taxon>
        <taxon>Rotaria</taxon>
    </lineage>
</organism>
<comment type="caution">
    <text evidence="3">The sequence shown here is derived from an EMBL/GenBank/DDBJ whole genome shotgun (WGS) entry which is preliminary data.</text>
</comment>
<dbReference type="PANTHER" id="PTHR11036">
    <property type="entry name" value="SEMAPHORIN"/>
    <property type="match status" value="1"/>
</dbReference>
<proteinExistence type="predicted"/>
<feature type="transmembrane region" description="Helical" evidence="1">
    <location>
        <begin position="527"/>
        <end position="550"/>
    </location>
</feature>
<dbReference type="Pfam" id="PF01403">
    <property type="entry name" value="Sema"/>
    <property type="match status" value="1"/>
</dbReference>
<reference evidence="3" key="1">
    <citation type="submission" date="2021-02" db="EMBL/GenBank/DDBJ databases">
        <authorList>
            <person name="Nowell W R."/>
        </authorList>
    </citation>
    <scope>NUCLEOTIDE SEQUENCE</scope>
</reference>
<keyword evidence="1" id="KW-0472">Membrane</keyword>
<dbReference type="Proteomes" id="UP000663887">
    <property type="component" value="Unassembled WGS sequence"/>
</dbReference>
<evidence type="ECO:0000259" key="2">
    <source>
        <dbReference type="SMART" id="SM00630"/>
    </source>
</evidence>